<name>A0ABZ3CQU3_9GAMM</name>
<keyword evidence="13" id="KW-1185">Reference proteome</keyword>
<dbReference type="InterPro" id="IPR050334">
    <property type="entry name" value="Molybdenum_import_ModC"/>
</dbReference>
<organism evidence="12 13">
    <name type="scientific">Salinicola lusitanus</name>
    <dbReference type="NCBI Taxonomy" id="1949085"/>
    <lineage>
        <taxon>Bacteria</taxon>
        <taxon>Pseudomonadati</taxon>
        <taxon>Pseudomonadota</taxon>
        <taxon>Gammaproteobacteria</taxon>
        <taxon>Oceanospirillales</taxon>
        <taxon>Halomonadaceae</taxon>
        <taxon>Salinicola</taxon>
    </lineage>
</organism>
<reference evidence="12 13" key="1">
    <citation type="submission" date="2024-04" db="EMBL/GenBank/DDBJ databases">
        <title>Salinicola lusitanus LLJ914,a marine bacterium isolated from the Okinawa Trough.</title>
        <authorList>
            <person name="Li J."/>
        </authorList>
    </citation>
    <scope>NUCLEOTIDE SEQUENCE [LARGE SCALE GENOMIC DNA]</scope>
    <source>
        <strain evidence="12 13">LLJ914</strain>
    </source>
</reference>
<evidence type="ECO:0000256" key="1">
    <source>
        <dbReference type="ARBA" id="ARBA00022448"/>
    </source>
</evidence>
<evidence type="ECO:0000256" key="3">
    <source>
        <dbReference type="ARBA" id="ARBA00022505"/>
    </source>
</evidence>
<feature type="domain" description="Mop" evidence="11">
    <location>
        <begin position="309"/>
        <end position="377"/>
    </location>
</feature>
<evidence type="ECO:0000256" key="2">
    <source>
        <dbReference type="ARBA" id="ARBA00022475"/>
    </source>
</evidence>
<dbReference type="PANTHER" id="PTHR43514">
    <property type="entry name" value="ABC TRANSPORTER I FAMILY MEMBER 10"/>
    <property type="match status" value="1"/>
</dbReference>
<dbReference type="GO" id="GO:0005524">
    <property type="term" value="F:ATP binding"/>
    <property type="evidence" value="ECO:0007669"/>
    <property type="project" value="UniProtKB-KW"/>
</dbReference>
<dbReference type="Gene3D" id="2.40.50.100">
    <property type="match status" value="1"/>
</dbReference>
<dbReference type="PANTHER" id="PTHR43514:SF4">
    <property type="entry name" value="ABC TRANSPORTER I FAMILY MEMBER 10"/>
    <property type="match status" value="1"/>
</dbReference>
<dbReference type="SMART" id="SM00382">
    <property type="entry name" value="AAA"/>
    <property type="match status" value="1"/>
</dbReference>
<accession>A0ABZ3CQU3</accession>
<keyword evidence="1" id="KW-0813">Transport</keyword>
<evidence type="ECO:0000256" key="7">
    <source>
        <dbReference type="ARBA" id="ARBA00022967"/>
    </source>
</evidence>
<dbReference type="NCBIfam" id="TIGR02142">
    <property type="entry name" value="modC_ABC"/>
    <property type="match status" value="1"/>
</dbReference>
<evidence type="ECO:0000259" key="10">
    <source>
        <dbReference type="PROSITE" id="PS50893"/>
    </source>
</evidence>
<evidence type="ECO:0000256" key="4">
    <source>
        <dbReference type="ARBA" id="ARBA00022519"/>
    </source>
</evidence>
<keyword evidence="5" id="KW-0547">Nucleotide-binding</keyword>
<dbReference type="SUPFAM" id="SSF52540">
    <property type="entry name" value="P-loop containing nucleoside triphosphate hydrolases"/>
    <property type="match status" value="1"/>
</dbReference>
<feature type="domain" description="ABC transporter" evidence="10">
    <location>
        <begin position="15"/>
        <end position="248"/>
    </location>
</feature>
<dbReference type="InterPro" id="IPR003439">
    <property type="entry name" value="ABC_transporter-like_ATP-bd"/>
</dbReference>
<keyword evidence="7" id="KW-1278">Translocase</keyword>
<dbReference type="InterPro" id="IPR011868">
    <property type="entry name" value="ModC_ABC_ATP-bd"/>
</dbReference>
<dbReference type="Gene3D" id="3.40.50.300">
    <property type="entry name" value="P-loop containing nucleotide triphosphate hydrolases"/>
    <property type="match status" value="1"/>
</dbReference>
<evidence type="ECO:0000256" key="9">
    <source>
        <dbReference type="PROSITE-ProRule" id="PRU01213"/>
    </source>
</evidence>
<dbReference type="SUPFAM" id="SSF50331">
    <property type="entry name" value="MOP-like"/>
    <property type="match status" value="1"/>
</dbReference>
<dbReference type="InterPro" id="IPR005116">
    <property type="entry name" value="Transp-assoc_OB_typ1"/>
</dbReference>
<evidence type="ECO:0000256" key="5">
    <source>
        <dbReference type="ARBA" id="ARBA00022741"/>
    </source>
</evidence>
<keyword evidence="6 12" id="KW-0067">ATP-binding</keyword>
<dbReference type="Proteomes" id="UP001453229">
    <property type="component" value="Chromosome"/>
</dbReference>
<evidence type="ECO:0000256" key="8">
    <source>
        <dbReference type="ARBA" id="ARBA00023136"/>
    </source>
</evidence>
<dbReference type="PROSITE" id="PS00211">
    <property type="entry name" value="ABC_TRANSPORTER_1"/>
    <property type="match status" value="1"/>
</dbReference>
<gene>
    <name evidence="12" type="primary">modC</name>
    <name evidence="12" type="ORF">AAGT95_17020</name>
</gene>
<sequence>MSGDIHPSTPGAPPTAADGALECRLHKRLGSFDLDVALTVPGRGVTALFGESGSGKTSLLRLVAGLDRPDAGHVRLGERLLTEVASRTQVPPHKRHLGVVFQEARLFPHYRVRGNLTYGMPRAARPQFDDLVALLGIGHLLERLPGTLSGGEARRVAIGRALLTQPRLLLLDEPLTGLDGERKRELLHYLVRLTREIDLPVLYVSHDTAEIAAIADHLALIEQGRLTAHGQLDALMMRLDLTERLGGFDAATRLGARVVDHDPAYALTRVVLDDGQTLRIPALDHPPGTPVRLRVGVRDVALAHAMPEGTSYRNGLAVVIDAIEPSTQEPSANEVRLTIGRQRLRARLTRQACDEMQLVVGKPMVALIRSVAFDSRF</sequence>
<proteinExistence type="predicted"/>
<keyword evidence="8" id="KW-0472">Membrane</keyword>
<protein>
    <submittedName>
        <fullName evidence="12">Molybdenum ABC transporter ATP-binding protein</fullName>
    </submittedName>
</protein>
<dbReference type="InterPro" id="IPR003593">
    <property type="entry name" value="AAA+_ATPase"/>
</dbReference>
<keyword evidence="2" id="KW-1003">Cell membrane</keyword>
<dbReference type="EMBL" id="CP151919">
    <property type="protein sequence ID" value="XAD53528.1"/>
    <property type="molecule type" value="Genomic_DNA"/>
</dbReference>
<dbReference type="PROSITE" id="PS51866">
    <property type="entry name" value="MOP"/>
    <property type="match status" value="1"/>
</dbReference>
<evidence type="ECO:0000259" key="11">
    <source>
        <dbReference type="PROSITE" id="PS51866"/>
    </source>
</evidence>
<dbReference type="InterPro" id="IPR004606">
    <property type="entry name" value="Mop_domain"/>
</dbReference>
<dbReference type="Pfam" id="PF03459">
    <property type="entry name" value="TOBE"/>
    <property type="match status" value="1"/>
</dbReference>
<evidence type="ECO:0000313" key="12">
    <source>
        <dbReference type="EMBL" id="XAD53528.1"/>
    </source>
</evidence>
<dbReference type="InterPro" id="IPR008995">
    <property type="entry name" value="Mo/tungstate-bd_C_term_dom"/>
</dbReference>
<dbReference type="RefSeq" id="WP_342594577.1">
    <property type="nucleotide sequence ID" value="NZ_CP151919.1"/>
</dbReference>
<evidence type="ECO:0000256" key="6">
    <source>
        <dbReference type="ARBA" id="ARBA00022840"/>
    </source>
</evidence>
<dbReference type="InterPro" id="IPR017871">
    <property type="entry name" value="ABC_transporter-like_CS"/>
</dbReference>
<dbReference type="InterPro" id="IPR027417">
    <property type="entry name" value="P-loop_NTPase"/>
</dbReference>
<keyword evidence="3 9" id="KW-0500">Molybdenum</keyword>
<keyword evidence="4" id="KW-0997">Cell inner membrane</keyword>
<dbReference type="Pfam" id="PF00005">
    <property type="entry name" value="ABC_tran"/>
    <property type="match status" value="1"/>
</dbReference>
<dbReference type="PROSITE" id="PS50893">
    <property type="entry name" value="ABC_TRANSPORTER_2"/>
    <property type="match status" value="1"/>
</dbReference>
<evidence type="ECO:0000313" key="13">
    <source>
        <dbReference type="Proteomes" id="UP001453229"/>
    </source>
</evidence>